<protein>
    <submittedName>
        <fullName evidence="5">Uncharacterized protein</fullName>
    </submittedName>
</protein>
<dbReference type="OrthoDB" id="416217at2759"/>
<dbReference type="Pfam" id="PF11951">
    <property type="entry name" value="Fungal_trans_2"/>
    <property type="match status" value="1"/>
</dbReference>
<dbReference type="Proteomes" id="UP001147746">
    <property type="component" value="Unassembled WGS sequence"/>
</dbReference>
<keyword evidence="4" id="KW-0539">Nucleus</keyword>
<dbReference type="Gene3D" id="4.10.240.10">
    <property type="entry name" value="Zn(2)-C6 fungal-type DNA-binding domain"/>
    <property type="match status" value="1"/>
</dbReference>
<dbReference type="InterPro" id="IPR021858">
    <property type="entry name" value="Fun_TF"/>
</dbReference>
<dbReference type="InterPro" id="IPR053157">
    <property type="entry name" value="Sterol_Uptake_Regulator"/>
</dbReference>
<dbReference type="PANTHER" id="PTHR47784">
    <property type="entry name" value="STEROL UPTAKE CONTROL PROTEIN 2"/>
    <property type="match status" value="1"/>
</dbReference>
<proteinExistence type="predicted"/>
<dbReference type="PROSITE" id="PS50048">
    <property type="entry name" value="ZN2_CY6_FUNGAL_2"/>
    <property type="match status" value="1"/>
</dbReference>
<dbReference type="SUPFAM" id="SSF57701">
    <property type="entry name" value="Zn2/Cys6 DNA-binding domain"/>
    <property type="match status" value="1"/>
</dbReference>
<dbReference type="InterPro" id="IPR001138">
    <property type="entry name" value="Zn2Cys6_DnaBD"/>
</dbReference>
<keyword evidence="2" id="KW-0238">DNA-binding</keyword>
<evidence type="ECO:0000256" key="4">
    <source>
        <dbReference type="ARBA" id="ARBA00023242"/>
    </source>
</evidence>
<evidence type="ECO:0000256" key="3">
    <source>
        <dbReference type="ARBA" id="ARBA00023163"/>
    </source>
</evidence>
<dbReference type="CDD" id="cd00067">
    <property type="entry name" value="GAL4"/>
    <property type="match status" value="1"/>
</dbReference>
<dbReference type="GO" id="GO:0008270">
    <property type="term" value="F:zinc ion binding"/>
    <property type="evidence" value="ECO:0007669"/>
    <property type="project" value="InterPro"/>
</dbReference>
<dbReference type="SMART" id="SM00066">
    <property type="entry name" value="GAL4"/>
    <property type="match status" value="1"/>
</dbReference>
<dbReference type="EMBL" id="JAPZBO010000002">
    <property type="protein sequence ID" value="KAJ5323773.1"/>
    <property type="molecule type" value="Genomic_DNA"/>
</dbReference>
<reference evidence="5" key="2">
    <citation type="journal article" date="2023" name="IMA Fungus">
        <title>Comparative genomic study of the Penicillium genus elucidates a diverse pangenome and 15 lateral gene transfer events.</title>
        <authorList>
            <person name="Petersen C."/>
            <person name="Sorensen T."/>
            <person name="Nielsen M.R."/>
            <person name="Sondergaard T.E."/>
            <person name="Sorensen J.L."/>
            <person name="Fitzpatrick D.A."/>
            <person name="Frisvad J.C."/>
            <person name="Nielsen K.L."/>
        </authorList>
    </citation>
    <scope>NUCLEOTIDE SEQUENCE</scope>
    <source>
        <strain evidence="5">IBT 21472</strain>
    </source>
</reference>
<keyword evidence="6" id="KW-1185">Reference proteome</keyword>
<sequence>MGPRRTHTKSRNGCQSCKARKVKCDETRPQCHNCIKHASECVFKTVGVVASPTPTPPAASSTPTPFVSEATRLTADNGTPAMGMAEMALLHHFCTSTCYTISRHPVLQTLWQITVPQFGFSYQFVFRAILALSALHLAHMKPEHHAQYVAAAEFHHNIALQMVSVTMPQINEENGPAVYLFSTITCIIECAMPRKRDDFWVSNDKVLQWLRMFRGTVAIITSVNEALRKGPLAPMFTLGDRKSSNWHARSSSQRPLVDLQRLIRETVKDPEELQCYEDTIDSLGKSFATVAENGPQNCETADIFIWLTRLSDNFLAFLQRKTPESLVIFAYFGVITKELEWAWWMQGFSVHLIRGIYHNLDEEHRYWLQWPMQQLGWVP</sequence>
<organism evidence="5 6">
    <name type="scientific">Penicillium atrosanguineum</name>
    <dbReference type="NCBI Taxonomy" id="1132637"/>
    <lineage>
        <taxon>Eukaryota</taxon>
        <taxon>Fungi</taxon>
        <taxon>Dikarya</taxon>
        <taxon>Ascomycota</taxon>
        <taxon>Pezizomycotina</taxon>
        <taxon>Eurotiomycetes</taxon>
        <taxon>Eurotiomycetidae</taxon>
        <taxon>Eurotiales</taxon>
        <taxon>Aspergillaceae</taxon>
        <taxon>Penicillium</taxon>
    </lineage>
</organism>
<evidence type="ECO:0000313" key="5">
    <source>
        <dbReference type="EMBL" id="KAJ5323773.1"/>
    </source>
</evidence>
<dbReference type="PROSITE" id="PS00463">
    <property type="entry name" value="ZN2_CY6_FUNGAL_1"/>
    <property type="match status" value="1"/>
</dbReference>
<reference evidence="5" key="1">
    <citation type="submission" date="2022-12" db="EMBL/GenBank/DDBJ databases">
        <authorList>
            <person name="Petersen C."/>
        </authorList>
    </citation>
    <scope>NUCLEOTIDE SEQUENCE</scope>
    <source>
        <strain evidence="5">IBT 21472</strain>
    </source>
</reference>
<evidence type="ECO:0000256" key="2">
    <source>
        <dbReference type="ARBA" id="ARBA00023125"/>
    </source>
</evidence>
<dbReference type="AlphaFoldDB" id="A0A9W9HID7"/>
<gene>
    <name evidence="5" type="ORF">N7476_002373</name>
</gene>
<name>A0A9W9HID7_9EURO</name>
<accession>A0A9W9HID7</accession>
<dbReference type="PANTHER" id="PTHR47784:SF5">
    <property type="entry name" value="STEROL UPTAKE CONTROL PROTEIN 2"/>
    <property type="match status" value="1"/>
</dbReference>
<dbReference type="GO" id="GO:0003677">
    <property type="term" value="F:DNA binding"/>
    <property type="evidence" value="ECO:0007669"/>
    <property type="project" value="UniProtKB-KW"/>
</dbReference>
<comment type="caution">
    <text evidence="5">The sequence shown here is derived from an EMBL/GenBank/DDBJ whole genome shotgun (WGS) entry which is preliminary data.</text>
</comment>
<dbReference type="GO" id="GO:0001228">
    <property type="term" value="F:DNA-binding transcription activator activity, RNA polymerase II-specific"/>
    <property type="evidence" value="ECO:0007669"/>
    <property type="project" value="TreeGrafter"/>
</dbReference>
<dbReference type="Pfam" id="PF00172">
    <property type="entry name" value="Zn_clus"/>
    <property type="match status" value="1"/>
</dbReference>
<dbReference type="InterPro" id="IPR036864">
    <property type="entry name" value="Zn2-C6_fun-type_DNA-bd_sf"/>
</dbReference>
<keyword evidence="3" id="KW-0804">Transcription</keyword>
<evidence type="ECO:0000256" key="1">
    <source>
        <dbReference type="ARBA" id="ARBA00023015"/>
    </source>
</evidence>
<keyword evidence="1" id="KW-0805">Transcription regulation</keyword>
<evidence type="ECO:0000313" key="6">
    <source>
        <dbReference type="Proteomes" id="UP001147746"/>
    </source>
</evidence>